<feature type="domain" description="Oxo-4-hydroxy-4-carboxy-5-ureidoimidazoline decarboxylase" evidence="8">
    <location>
        <begin position="49"/>
        <end position="205"/>
    </location>
</feature>
<dbReference type="InterPro" id="IPR017580">
    <property type="entry name" value="OHCU_decarboxylase-1"/>
</dbReference>
<name>A0ABW3WZ78_9HYPH</name>
<evidence type="ECO:0000256" key="4">
    <source>
        <dbReference type="ARBA" id="ARBA00022631"/>
    </source>
</evidence>
<evidence type="ECO:0000313" key="9">
    <source>
        <dbReference type="EMBL" id="MFD1302526.1"/>
    </source>
</evidence>
<dbReference type="InterPro" id="IPR036778">
    <property type="entry name" value="OHCU_decarboxylase_sf"/>
</dbReference>
<reference evidence="10" key="1">
    <citation type="journal article" date="2019" name="Int. J. Syst. Evol. Microbiol.">
        <title>The Global Catalogue of Microorganisms (GCM) 10K type strain sequencing project: providing services to taxonomists for standard genome sequencing and annotation.</title>
        <authorList>
            <consortium name="The Broad Institute Genomics Platform"/>
            <consortium name="The Broad Institute Genome Sequencing Center for Infectious Disease"/>
            <person name="Wu L."/>
            <person name="Ma J."/>
        </authorList>
    </citation>
    <scope>NUCLEOTIDE SEQUENCE [LARGE SCALE GENOMIC DNA]</scope>
    <source>
        <strain evidence="10">CCUG 56108</strain>
    </source>
</reference>
<dbReference type="Proteomes" id="UP001597176">
    <property type="component" value="Unassembled WGS sequence"/>
</dbReference>
<organism evidence="9 10">
    <name type="scientific">Methylobacterium marchantiae</name>
    <dbReference type="NCBI Taxonomy" id="600331"/>
    <lineage>
        <taxon>Bacteria</taxon>
        <taxon>Pseudomonadati</taxon>
        <taxon>Pseudomonadota</taxon>
        <taxon>Alphaproteobacteria</taxon>
        <taxon>Hyphomicrobiales</taxon>
        <taxon>Methylobacteriaceae</taxon>
        <taxon>Methylobacterium</taxon>
    </lineage>
</organism>
<keyword evidence="7" id="KW-0732">Signal</keyword>
<evidence type="ECO:0000256" key="2">
    <source>
        <dbReference type="ARBA" id="ARBA00004754"/>
    </source>
</evidence>
<dbReference type="InterPro" id="IPR018020">
    <property type="entry name" value="OHCU_decarboxylase"/>
</dbReference>
<evidence type="ECO:0000313" key="10">
    <source>
        <dbReference type="Proteomes" id="UP001597176"/>
    </source>
</evidence>
<dbReference type="Gene3D" id="1.10.3330.10">
    <property type="entry name" value="Oxo-4-hydroxy-4-carboxy-5-ureidoimidazoline decarboxylase"/>
    <property type="match status" value="1"/>
</dbReference>
<comment type="pathway">
    <text evidence="2">Purine metabolism; urate degradation; (S)-allantoin from urate: step 3/3.</text>
</comment>
<accession>A0ABW3WZ78</accession>
<keyword evidence="5" id="KW-0210">Decarboxylase</keyword>
<keyword evidence="4" id="KW-0659">Purine metabolism</keyword>
<evidence type="ECO:0000256" key="1">
    <source>
        <dbReference type="ARBA" id="ARBA00001163"/>
    </source>
</evidence>
<dbReference type="GO" id="GO:0051997">
    <property type="term" value="F:2-oxo-4-hydroxy-4-carboxy-5-ureidoimidazoline decarboxylase activity"/>
    <property type="evidence" value="ECO:0007669"/>
    <property type="project" value="UniProtKB-EC"/>
</dbReference>
<evidence type="ECO:0000256" key="3">
    <source>
        <dbReference type="ARBA" id="ARBA00012257"/>
    </source>
</evidence>
<dbReference type="NCBIfam" id="TIGR03164">
    <property type="entry name" value="UHCUDC"/>
    <property type="match status" value="1"/>
</dbReference>
<dbReference type="RefSeq" id="WP_238206207.1">
    <property type="nucleotide sequence ID" value="NZ_JBHTND010000016.1"/>
</dbReference>
<dbReference type="PANTHER" id="PTHR43466">
    <property type="entry name" value="2-OXO-4-HYDROXY-4-CARBOXY-5-UREIDOIMIDAZOLINE DECARBOXYLASE-RELATED"/>
    <property type="match status" value="1"/>
</dbReference>
<comment type="catalytic activity">
    <reaction evidence="1">
        <text>5-hydroxy-2-oxo-4-ureido-2,5-dihydro-1H-imidazole-5-carboxylate + H(+) = (S)-allantoin + CO2</text>
        <dbReference type="Rhea" id="RHEA:26301"/>
        <dbReference type="ChEBI" id="CHEBI:15378"/>
        <dbReference type="ChEBI" id="CHEBI:15678"/>
        <dbReference type="ChEBI" id="CHEBI:16526"/>
        <dbReference type="ChEBI" id="CHEBI:58639"/>
        <dbReference type="EC" id="4.1.1.97"/>
    </reaction>
</comment>
<proteinExistence type="predicted"/>
<comment type="caution">
    <text evidence="9">The sequence shown here is derived from an EMBL/GenBank/DDBJ whole genome shotgun (WGS) entry which is preliminary data.</text>
</comment>
<feature type="chain" id="PRO_5046125918" description="2-oxo-4-hydroxy-4-carboxy-5-ureidoimidazoline decarboxylase" evidence="7">
    <location>
        <begin position="24"/>
        <end position="212"/>
    </location>
</feature>
<dbReference type="Pfam" id="PF09349">
    <property type="entry name" value="OHCU_decarbox"/>
    <property type="match status" value="1"/>
</dbReference>
<evidence type="ECO:0000256" key="7">
    <source>
        <dbReference type="SAM" id="SignalP"/>
    </source>
</evidence>
<dbReference type="SUPFAM" id="SSF158694">
    <property type="entry name" value="UraD-Like"/>
    <property type="match status" value="1"/>
</dbReference>
<gene>
    <name evidence="9" type="primary">uraD</name>
    <name evidence="9" type="ORF">ACFQ4G_13195</name>
</gene>
<keyword evidence="10" id="KW-1185">Reference proteome</keyword>
<protein>
    <recommendedName>
        <fullName evidence="3">2-oxo-4-hydroxy-4-carboxy-5-ureidoimidazoline decarboxylase</fullName>
        <ecNumber evidence="3">4.1.1.97</ecNumber>
    </recommendedName>
</protein>
<dbReference type="EC" id="4.1.1.97" evidence="3"/>
<feature type="signal peptide" evidence="7">
    <location>
        <begin position="1"/>
        <end position="23"/>
    </location>
</feature>
<evidence type="ECO:0000259" key="8">
    <source>
        <dbReference type="Pfam" id="PF09349"/>
    </source>
</evidence>
<sequence length="212" mass="22935">MPPPTGAALLIGLALMGPGSMMAPGSTPIVQWIVERRNEVALPDMDAVNALSRQDFVTTFGGVFENSPWVAERAASARPFASPAALHAAMMAVVRAAPSRYVLAFLNAHPELAGAEARARQMTAHSSAEQGSAGLDRMTEADFDRFARLNAAYRATFGFPFIIAVRGRTKDAILAEFERRLANPRDVERDAALAEIALITRMRLERILGPFD</sequence>
<evidence type="ECO:0000256" key="6">
    <source>
        <dbReference type="ARBA" id="ARBA00023239"/>
    </source>
</evidence>
<keyword evidence="6 9" id="KW-0456">Lyase</keyword>
<dbReference type="PANTHER" id="PTHR43466:SF1">
    <property type="entry name" value="2-OXO-4-HYDROXY-4-CARBOXY-5-UREIDOIMIDAZOLINE DECARBOXYLASE-RELATED"/>
    <property type="match status" value="1"/>
</dbReference>
<dbReference type="EMBL" id="JBHTND010000016">
    <property type="protein sequence ID" value="MFD1302526.1"/>
    <property type="molecule type" value="Genomic_DNA"/>
</dbReference>
<evidence type="ECO:0000256" key="5">
    <source>
        <dbReference type="ARBA" id="ARBA00022793"/>
    </source>
</evidence>